<feature type="domain" description="Peptidase S8/S53" evidence="7">
    <location>
        <begin position="241"/>
        <end position="565"/>
    </location>
</feature>
<proteinExistence type="inferred from homology"/>
<dbReference type="PANTHER" id="PTHR43806">
    <property type="entry name" value="PEPTIDASE S8"/>
    <property type="match status" value="1"/>
</dbReference>
<evidence type="ECO:0000313" key="9">
    <source>
        <dbReference type="Proteomes" id="UP000823603"/>
    </source>
</evidence>
<dbReference type="PROSITE" id="PS00137">
    <property type="entry name" value="SUBTILASE_HIS"/>
    <property type="match status" value="1"/>
</dbReference>
<dbReference type="PROSITE" id="PS51257">
    <property type="entry name" value="PROKAR_LIPOPROTEIN"/>
    <property type="match status" value="1"/>
</dbReference>
<keyword evidence="4 5" id="KW-0720">Serine protease</keyword>
<dbReference type="Proteomes" id="UP000823603">
    <property type="component" value="Unassembled WGS sequence"/>
</dbReference>
<keyword evidence="6" id="KW-0732">Signal</keyword>
<comment type="caution">
    <text evidence="8">The sequence shown here is derived from an EMBL/GenBank/DDBJ whole genome shotgun (WGS) entry which is preliminary data.</text>
</comment>
<evidence type="ECO:0000256" key="1">
    <source>
        <dbReference type="ARBA" id="ARBA00011073"/>
    </source>
</evidence>
<dbReference type="InterPro" id="IPR015500">
    <property type="entry name" value="Peptidase_S8_subtilisin-rel"/>
</dbReference>
<evidence type="ECO:0000256" key="3">
    <source>
        <dbReference type="ARBA" id="ARBA00022801"/>
    </source>
</evidence>
<reference evidence="8" key="2">
    <citation type="journal article" date="2021" name="PeerJ">
        <title>Extensive microbial diversity within the chicken gut microbiome revealed by metagenomics and culture.</title>
        <authorList>
            <person name="Gilroy R."/>
            <person name="Ravi A."/>
            <person name="Getino M."/>
            <person name="Pursley I."/>
            <person name="Horton D.L."/>
            <person name="Alikhan N.F."/>
            <person name="Baker D."/>
            <person name="Gharbi K."/>
            <person name="Hall N."/>
            <person name="Watson M."/>
            <person name="Adriaenssens E.M."/>
            <person name="Foster-Nyarko E."/>
            <person name="Jarju S."/>
            <person name="Secka A."/>
            <person name="Antonio M."/>
            <person name="Oren A."/>
            <person name="Chaudhuri R.R."/>
            <person name="La Ragione R."/>
            <person name="Hildebrand F."/>
            <person name="Pallen M.J."/>
        </authorList>
    </citation>
    <scope>NUCLEOTIDE SEQUENCE</scope>
    <source>
        <strain evidence="8">B2-22910</strain>
    </source>
</reference>
<evidence type="ECO:0000256" key="5">
    <source>
        <dbReference type="PROSITE-ProRule" id="PRU01240"/>
    </source>
</evidence>
<dbReference type="AlphaFoldDB" id="A0A9D9IGR3"/>
<dbReference type="Pfam" id="PF00082">
    <property type="entry name" value="Peptidase_S8"/>
    <property type="match status" value="1"/>
</dbReference>
<feature type="active site" description="Charge relay system" evidence="5">
    <location>
        <position position="525"/>
    </location>
</feature>
<evidence type="ECO:0000313" key="8">
    <source>
        <dbReference type="EMBL" id="MBO8471341.1"/>
    </source>
</evidence>
<sequence length="705" mass="74246">MKKVRIYAACAVALMTVMGACTKEDFSGAGSQAPSQEPVSLDGEVIVKFDPYVGDILDRMGEGIATRSGVLSVDEVLDLVGGYELERVFPSDPRFVEKEKKAGLNLWYVVRFDDSRYGVEDVISKLSSVGEVQAAVPNRIIKRAYDPQAKPVPFTPAATRAGAWTDPGAFNDEFFKYQWDLVNRGEDNGSVYTVDSGNSSLADLTGEAFFGKKFVKDVDVNLFSEGEGSNGAWGRCTGDPSVIVAVLDEGVCLEHPDLMANIWSNTAEIPGNGIDDDGNGYIDDVNGFNFIVGNGQITWNDIADTGHGTHVAGTIAAVNNNGLGISSIAGGTPEAPGVKIMSCQVFSGGMASNSVSLVKAIKYAADNGAVVLQCSFGYNSGAANPYIYGQGFRTQEEWEEQSPLEKIALEYFVNNAGSPNGPIDGGIAVFASGNEYAPAAGFPGAADFCVSVAAVAGDGTPSTYTNYSTGTSISAPGGDRDYYYEYLGTGSDGIGADGRGAVGTVLSTLPEHVSASGYGYMEGTSMACPHVSGVVALGISYAAQQHRHFTSEEFRQMLFDSANRNILDQASSGKKYYYTYISDLGLAQRTYFDMDKYKGQMGTGLVDAGALLDMIDGGAGVAMKFPNIYVAAGAEVTADAGFYIEGTEFSVAVADESVATVTEVSEGKFCFKGVSAGITTATLTYSGGSQDFTVTVRNTVGEGWL</sequence>
<comment type="similarity">
    <text evidence="1 5">Belongs to the peptidase S8 family.</text>
</comment>
<dbReference type="InterPro" id="IPR050131">
    <property type="entry name" value="Peptidase_S8_subtilisin-like"/>
</dbReference>
<evidence type="ECO:0000256" key="6">
    <source>
        <dbReference type="SAM" id="SignalP"/>
    </source>
</evidence>
<dbReference type="InterPro" id="IPR036852">
    <property type="entry name" value="Peptidase_S8/S53_dom_sf"/>
</dbReference>
<dbReference type="Gene3D" id="3.40.50.200">
    <property type="entry name" value="Peptidase S8/S53 domain"/>
    <property type="match status" value="1"/>
</dbReference>
<reference evidence="8" key="1">
    <citation type="submission" date="2020-10" db="EMBL/GenBank/DDBJ databases">
        <authorList>
            <person name="Gilroy R."/>
        </authorList>
    </citation>
    <scope>NUCLEOTIDE SEQUENCE</scope>
    <source>
        <strain evidence="8">B2-22910</strain>
    </source>
</reference>
<keyword evidence="2 5" id="KW-0645">Protease</keyword>
<dbReference type="InterPro" id="IPR023828">
    <property type="entry name" value="Peptidase_S8_Ser-AS"/>
</dbReference>
<feature type="active site" description="Charge relay system" evidence="5">
    <location>
        <position position="307"/>
    </location>
</feature>
<keyword evidence="3 5" id="KW-0378">Hydrolase</keyword>
<gene>
    <name evidence="8" type="ORF">IAB82_06050</name>
</gene>
<dbReference type="EMBL" id="JADIMB010000088">
    <property type="protein sequence ID" value="MBO8471341.1"/>
    <property type="molecule type" value="Genomic_DNA"/>
</dbReference>
<feature type="signal peptide" evidence="6">
    <location>
        <begin position="1"/>
        <end position="22"/>
    </location>
</feature>
<dbReference type="PROSITE" id="PS00138">
    <property type="entry name" value="SUBTILASE_SER"/>
    <property type="match status" value="1"/>
</dbReference>
<name>A0A9D9IGR3_9BACT</name>
<evidence type="ECO:0000259" key="7">
    <source>
        <dbReference type="Pfam" id="PF00082"/>
    </source>
</evidence>
<accession>A0A9D9IGR3</accession>
<dbReference type="InterPro" id="IPR000209">
    <property type="entry name" value="Peptidase_S8/S53_dom"/>
</dbReference>
<evidence type="ECO:0000256" key="4">
    <source>
        <dbReference type="ARBA" id="ARBA00022825"/>
    </source>
</evidence>
<dbReference type="PRINTS" id="PR00723">
    <property type="entry name" value="SUBTILISIN"/>
</dbReference>
<dbReference type="PANTHER" id="PTHR43806:SF11">
    <property type="entry name" value="CEREVISIN-RELATED"/>
    <property type="match status" value="1"/>
</dbReference>
<feature type="active site" description="Charge relay system" evidence="5">
    <location>
        <position position="248"/>
    </location>
</feature>
<feature type="chain" id="PRO_5039204691" evidence="6">
    <location>
        <begin position="23"/>
        <end position="705"/>
    </location>
</feature>
<dbReference type="InterPro" id="IPR022398">
    <property type="entry name" value="Peptidase_S8_His-AS"/>
</dbReference>
<evidence type="ECO:0000256" key="2">
    <source>
        <dbReference type="ARBA" id="ARBA00022670"/>
    </source>
</evidence>
<dbReference type="SUPFAM" id="SSF52743">
    <property type="entry name" value="Subtilisin-like"/>
    <property type="match status" value="1"/>
</dbReference>
<protein>
    <submittedName>
        <fullName evidence="8">S8 family serine peptidase</fullName>
    </submittedName>
</protein>
<dbReference type="GO" id="GO:0006508">
    <property type="term" value="P:proteolysis"/>
    <property type="evidence" value="ECO:0007669"/>
    <property type="project" value="UniProtKB-KW"/>
</dbReference>
<dbReference type="GO" id="GO:0004252">
    <property type="term" value="F:serine-type endopeptidase activity"/>
    <property type="evidence" value="ECO:0007669"/>
    <property type="project" value="UniProtKB-UniRule"/>
</dbReference>
<organism evidence="8 9">
    <name type="scientific">Candidatus Cryptobacteroides faecavium</name>
    <dbReference type="NCBI Taxonomy" id="2840762"/>
    <lineage>
        <taxon>Bacteria</taxon>
        <taxon>Pseudomonadati</taxon>
        <taxon>Bacteroidota</taxon>
        <taxon>Bacteroidia</taxon>
        <taxon>Bacteroidales</taxon>
        <taxon>Candidatus Cryptobacteroides</taxon>
    </lineage>
</organism>
<dbReference type="PROSITE" id="PS51892">
    <property type="entry name" value="SUBTILASE"/>
    <property type="match status" value="1"/>
</dbReference>